<organism evidence="8 9">
    <name type="scientific">Anopheles dirus</name>
    <dbReference type="NCBI Taxonomy" id="7168"/>
    <lineage>
        <taxon>Eukaryota</taxon>
        <taxon>Metazoa</taxon>
        <taxon>Ecdysozoa</taxon>
        <taxon>Arthropoda</taxon>
        <taxon>Hexapoda</taxon>
        <taxon>Insecta</taxon>
        <taxon>Pterygota</taxon>
        <taxon>Neoptera</taxon>
        <taxon>Endopterygota</taxon>
        <taxon>Diptera</taxon>
        <taxon>Nematocera</taxon>
        <taxon>Culicoidea</taxon>
        <taxon>Culicidae</taxon>
        <taxon>Anophelinae</taxon>
        <taxon>Anopheles</taxon>
    </lineage>
</organism>
<keyword evidence="4" id="KW-0256">Endoplasmic reticulum</keyword>
<dbReference type="GO" id="GO:0016020">
    <property type="term" value="C:membrane"/>
    <property type="evidence" value="ECO:0007669"/>
    <property type="project" value="UniProtKB-SubCell"/>
</dbReference>
<reference evidence="9" key="1">
    <citation type="submission" date="2013-03" db="EMBL/GenBank/DDBJ databases">
        <title>The Genome Sequence of Anopheles dirus WRAIR2.</title>
        <authorList>
            <consortium name="The Broad Institute Genomics Platform"/>
            <person name="Neafsey D.E."/>
            <person name="Walton C."/>
            <person name="Walker B."/>
            <person name="Young S.K."/>
            <person name="Zeng Q."/>
            <person name="Gargeya S."/>
            <person name="Fitzgerald M."/>
            <person name="Haas B."/>
            <person name="Abouelleil A."/>
            <person name="Allen A.W."/>
            <person name="Alvarado L."/>
            <person name="Arachchi H.M."/>
            <person name="Berlin A.M."/>
            <person name="Chapman S.B."/>
            <person name="Gainer-Dewar J."/>
            <person name="Goldberg J."/>
            <person name="Griggs A."/>
            <person name="Gujja S."/>
            <person name="Hansen M."/>
            <person name="Howarth C."/>
            <person name="Imamovic A."/>
            <person name="Ireland A."/>
            <person name="Larimer J."/>
            <person name="McCowan C."/>
            <person name="Murphy C."/>
            <person name="Pearson M."/>
            <person name="Poon T.W."/>
            <person name="Priest M."/>
            <person name="Roberts A."/>
            <person name="Saif S."/>
            <person name="Shea T."/>
            <person name="Sisk P."/>
            <person name="Sykes S."/>
            <person name="Wortman J."/>
            <person name="Nusbaum C."/>
            <person name="Birren B."/>
        </authorList>
    </citation>
    <scope>NUCLEOTIDE SEQUENCE [LARGE SCALE GENOMIC DNA]</scope>
    <source>
        <strain evidence="9">WRAIR2</strain>
    </source>
</reference>
<evidence type="ECO:0000256" key="5">
    <source>
        <dbReference type="ARBA" id="ARBA00023128"/>
    </source>
</evidence>
<keyword evidence="6" id="KW-0472">Membrane</keyword>
<evidence type="ECO:0000256" key="3">
    <source>
        <dbReference type="ARBA" id="ARBA00004370"/>
    </source>
</evidence>
<evidence type="ECO:0000313" key="9">
    <source>
        <dbReference type="Proteomes" id="UP000075884"/>
    </source>
</evidence>
<feature type="region of interest" description="Disordered" evidence="7">
    <location>
        <begin position="442"/>
        <end position="472"/>
    </location>
</feature>
<dbReference type="GO" id="GO:0005783">
    <property type="term" value="C:endoplasmic reticulum"/>
    <property type="evidence" value="ECO:0007669"/>
    <property type="project" value="UniProtKB-SubCell"/>
</dbReference>
<feature type="compositionally biased region" description="Low complexity" evidence="7">
    <location>
        <begin position="449"/>
        <end position="462"/>
    </location>
</feature>
<keyword evidence="5" id="KW-0496">Mitochondrion</keyword>
<dbReference type="Gene3D" id="3.40.50.1820">
    <property type="entry name" value="alpha/beta hydrolase"/>
    <property type="match status" value="1"/>
</dbReference>
<dbReference type="InterPro" id="IPR029058">
    <property type="entry name" value="AB_hydrolase_fold"/>
</dbReference>
<feature type="region of interest" description="Disordered" evidence="7">
    <location>
        <begin position="340"/>
        <end position="396"/>
    </location>
</feature>
<dbReference type="EnsemblMetazoa" id="ADIR002286-RA">
    <property type="protein sequence ID" value="ADIR002286-PA"/>
    <property type="gene ID" value="ADIR002286"/>
</dbReference>
<protein>
    <recommendedName>
        <fullName evidence="10">DUF676 domain-containing protein</fullName>
    </recommendedName>
</protein>
<dbReference type="PANTHER" id="PTHR48182">
    <property type="entry name" value="PROTEIN SERAC1"/>
    <property type="match status" value="1"/>
</dbReference>
<evidence type="ECO:0000256" key="2">
    <source>
        <dbReference type="ARBA" id="ARBA00004240"/>
    </source>
</evidence>
<dbReference type="SUPFAM" id="SSF53474">
    <property type="entry name" value="alpha/beta-Hydrolases"/>
    <property type="match status" value="1"/>
</dbReference>
<evidence type="ECO:0008006" key="10">
    <source>
        <dbReference type="Google" id="ProtNLM"/>
    </source>
</evidence>
<dbReference type="AlphaFoldDB" id="A0A182N3S4"/>
<evidence type="ECO:0000313" key="8">
    <source>
        <dbReference type="EnsemblMetazoa" id="ADIR002286-PA"/>
    </source>
</evidence>
<dbReference type="GO" id="GO:0005739">
    <property type="term" value="C:mitochondrion"/>
    <property type="evidence" value="ECO:0007669"/>
    <property type="project" value="UniProtKB-SubCell"/>
</dbReference>
<dbReference type="PANTHER" id="PTHR48182:SF2">
    <property type="entry name" value="PROTEIN SERAC1"/>
    <property type="match status" value="1"/>
</dbReference>
<accession>A0A182N3S4</accession>
<evidence type="ECO:0000256" key="7">
    <source>
        <dbReference type="SAM" id="MobiDB-lite"/>
    </source>
</evidence>
<keyword evidence="9" id="KW-1185">Reference proteome</keyword>
<evidence type="ECO:0000256" key="6">
    <source>
        <dbReference type="ARBA" id="ARBA00023136"/>
    </source>
</evidence>
<evidence type="ECO:0000256" key="1">
    <source>
        <dbReference type="ARBA" id="ARBA00004173"/>
    </source>
</evidence>
<feature type="compositionally biased region" description="Basic and acidic residues" evidence="7">
    <location>
        <begin position="385"/>
        <end position="396"/>
    </location>
</feature>
<dbReference type="InterPro" id="IPR052374">
    <property type="entry name" value="SERAC1"/>
</dbReference>
<name>A0A182N3S4_9DIPT</name>
<reference evidence="8" key="2">
    <citation type="submission" date="2020-05" db="UniProtKB">
        <authorList>
            <consortium name="EnsemblMetazoa"/>
        </authorList>
    </citation>
    <scope>IDENTIFICATION</scope>
    <source>
        <strain evidence="8">WRAIR2</strain>
    </source>
</reference>
<dbReference type="Proteomes" id="UP000075884">
    <property type="component" value="Unassembled WGS sequence"/>
</dbReference>
<comment type="subcellular location">
    <subcellularLocation>
        <location evidence="2">Endoplasmic reticulum</location>
    </subcellularLocation>
    <subcellularLocation>
        <location evidence="3">Membrane</location>
    </subcellularLocation>
    <subcellularLocation>
        <location evidence="1">Mitochondrion</location>
    </subcellularLocation>
</comment>
<proteinExistence type="predicted"/>
<dbReference type="VEuPathDB" id="VectorBase:ADIR002286"/>
<evidence type="ECO:0000256" key="4">
    <source>
        <dbReference type="ARBA" id="ARBA00022824"/>
    </source>
</evidence>
<sequence length="697" mass="76440">MDSGNSGGVPVVGYCLLASNNTQRTPASTMMDGVSVWSPDAPPAEHGSNDGDCFNESKVTVSFCANAMTVDAVEQLVVKETDCQMQLMTQPNEVAVVVDTPNNRVRVALGVLIRLMLPLTHGVARGWKGLRGLSVLALLRKVRESHGLLTTLFAVAANTVSMSLSSVQGSSRATRKGAPSSAVSRVELYGSHSLVYRRSVMVLFSTLTIPLAGTVAGWASLDTLGCQPLSASLTWILLLVLVAHRIDPLLRVIKLRKDSTAASAIKPGSPTLQPSGTQLATVRVPRHLPERCVDLVVLAEPPPGEPIRADIVLIHGLHGSLVNTWKQGLWNSEGRLVNFERPPKPPLRPPKRQRHSRANLFAPPHVCKRPKFDPSDEDPAAQQPSEHDPFDESRSTSYEFAHRRYTYECGEPDEVHFADDVEYSFPTFRLRIEADGQRASAIDEPGVPAEPTAAASATASAGAKRKLPKPTKDANWSPCWPGDWLPLDCPGVRVIAVNYTTDPYLWRPVWITKRNRSSLVDRAREMSDLLIAKGVGRGHPIVWVGHSKGGIFIKQILVDAWESGRPAAEPLWRSSRGTFFYSVPHRGSPLADFNLPLLRQSVELLEIQKNCSSILELHSRFVALYHSGQLKIDVFSFVETAMTLMSVLYLRIVGIDSADPGIGEVCGVHLDHREICKPRSRSCILYTELVKLIKRVS</sequence>